<dbReference type="EMBL" id="JBBJCI010000359">
    <property type="protein sequence ID" value="KAK7233482.1"/>
    <property type="molecule type" value="Genomic_DNA"/>
</dbReference>
<name>A0ABR1FMI8_AURAN</name>
<gene>
    <name evidence="1" type="ORF">SO694_00104053</name>
</gene>
<protein>
    <submittedName>
        <fullName evidence="1">Uncharacterized protein</fullName>
    </submittedName>
</protein>
<accession>A0ABR1FMI8</accession>
<reference evidence="1 2" key="1">
    <citation type="submission" date="2024-03" db="EMBL/GenBank/DDBJ databases">
        <title>Aureococcus anophagefferens CCMP1851 and Kratosvirus quantuckense: Draft genome of a second virus-susceptible host strain in the model system.</title>
        <authorList>
            <person name="Chase E."/>
            <person name="Truchon A.R."/>
            <person name="Schepens W."/>
            <person name="Wilhelm S.W."/>
        </authorList>
    </citation>
    <scope>NUCLEOTIDE SEQUENCE [LARGE SCALE GENOMIC DNA]</scope>
    <source>
        <strain evidence="1 2">CCMP1851</strain>
    </source>
</reference>
<comment type="caution">
    <text evidence="1">The sequence shown here is derived from an EMBL/GenBank/DDBJ whole genome shotgun (WGS) entry which is preliminary data.</text>
</comment>
<organism evidence="1 2">
    <name type="scientific">Aureococcus anophagefferens</name>
    <name type="common">Harmful bloom alga</name>
    <dbReference type="NCBI Taxonomy" id="44056"/>
    <lineage>
        <taxon>Eukaryota</taxon>
        <taxon>Sar</taxon>
        <taxon>Stramenopiles</taxon>
        <taxon>Ochrophyta</taxon>
        <taxon>Pelagophyceae</taxon>
        <taxon>Pelagomonadales</taxon>
        <taxon>Pelagomonadaceae</taxon>
        <taxon>Aureococcus</taxon>
    </lineage>
</organism>
<evidence type="ECO:0000313" key="1">
    <source>
        <dbReference type="EMBL" id="KAK7233482.1"/>
    </source>
</evidence>
<sequence length="277" mass="30142">MLFVALASATIASAIKTSPAALRQFGALSTHGVAATRFADAKDAYALLEPIRDAFDELRSVHPDALAPQLEPPAPGTTLHAKDAKFHCYAAGTTRAMRWLYAADESTLELFEPLAAHFRPHFDMTVSAAGWDGDGDGAPLTVLSAASFVAVVGADEGISDEIARWHEDWGACGDHEAFSVLLPMHHVDITAQKAYRLEYRTWENDRVNVYDYQLGDAVLVDGRAPHRTAPFSAADLEEADGVRVLVCLNFASTDPAARDGQLDTMRRQTPNFFHLPH</sequence>
<evidence type="ECO:0000313" key="2">
    <source>
        <dbReference type="Proteomes" id="UP001363151"/>
    </source>
</evidence>
<proteinExistence type="predicted"/>
<dbReference type="Proteomes" id="UP001363151">
    <property type="component" value="Unassembled WGS sequence"/>
</dbReference>
<keyword evidence="2" id="KW-1185">Reference proteome</keyword>